<proteinExistence type="predicted"/>
<keyword evidence="1" id="KW-0378">Hydrolase</keyword>
<sequence length="295" mass="33390">MGQYNTRNVAHFDFRGYKQVVDPGGLGQLSPKPDYHVLAEGDSWFNIVGNTGAFKPRNVLDTLTFKRRPTALVNLARSGDTVTHISQALHDGTLEEALKHRKWDLILLSAGGNDLIDALTNQGQYLVEGKYLSILQNHATTQNYQSFINQQDLSSLKQHLVASYQRFHQYKIKTSNKTTPVLIHTYDYPTPNDAKARCVVRLGAWLYKALKYQNIPETYWYQISDFLFLSLRDTLLELPAIIDSSFNVLNTCDTLKRAAIHQTGNTNDWLNEIHPNAAGLEKIGEKLSKKITTLI</sequence>
<organism evidence="1 2">
    <name type="scientific">Methylophilus flavus</name>
    <dbReference type="NCBI Taxonomy" id="640084"/>
    <lineage>
        <taxon>Bacteria</taxon>
        <taxon>Pseudomonadati</taxon>
        <taxon>Pseudomonadota</taxon>
        <taxon>Betaproteobacteria</taxon>
        <taxon>Nitrosomonadales</taxon>
        <taxon>Methylophilaceae</taxon>
        <taxon>Methylophilus</taxon>
    </lineage>
</organism>
<reference evidence="2" key="1">
    <citation type="journal article" date="2019" name="Int. J. Syst. Evol. Microbiol.">
        <title>The Global Catalogue of Microorganisms (GCM) 10K type strain sequencing project: providing services to taxonomists for standard genome sequencing and annotation.</title>
        <authorList>
            <consortium name="The Broad Institute Genomics Platform"/>
            <consortium name="The Broad Institute Genome Sequencing Center for Infectious Disease"/>
            <person name="Wu L."/>
            <person name="Ma J."/>
        </authorList>
    </citation>
    <scope>NUCLEOTIDE SEQUENCE [LARGE SCALE GENOMIC DNA]</scope>
    <source>
        <strain evidence="2">CCUG 58411</strain>
    </source>
</reference>
<evidence type="ECO:0000313" key="1">
    <source>
        <dbReference type="EMBL" id="MFD1123566.1"/>
    </source>
</evidence>
<dbReference type="Proteomes" id="UP001597206">
    <property type="component" value="Unassembled WGS sequence"/>
</dbReference>
<accession>A0ABW3PFM6</accession>
<protein>
    <submittedName>
        <fullName evidence="1">SGNH/GDSL hydrolase family protein</fullName>
    </submittedName>
</protein>
<comment type="caution">
    <text evidence="1">The sequence shown here is derived from an EMBL/GenBank/DDBJ whole genome shotgun (WGS) entry which is preliminary data.</text>
</comment>
<dbReference type="Pfam" id="PF00657">
    <property type="entry name" value="Lipase_GDSL"/>
    <property type="match status" value="1"/>
</dbReference>
<dbReference type="InterPro" id="IPR036514">
    <property type="entry name" value="SGNH_hydro_sf"/>
</dbReference>
<keyword evidence="2" id="KW-1185">Reference proteome</keyword>
<dbReference type="InterPro" id="IPR001087">
    <property type="entry name" value="GDSL"/>
</dbReference>
<name>A0ABW3PFM6_9PROT</name>
<dbReference type="SUPFAM" id="SSF52266">
    <property type="entry name" value="SGNH hydrolase"/>
    <property type="match status" value="1"/>
</dbReference>
<evidence type="ECO:0000313" key="2">
    <source>
        <dbReference type="Proteomes" id="UP001597206"/>
    </source>
</evidence>
<gene>
    <name evidence="1" type="ORF">ACFQ2T_13710</name>
</gene>
<dbReference type="Gene3D" id="3.40.50.1110">
    <property type="entry name" value="SGNH hydrolase"/>
    <property type="match status" value="1"/>
</dbReference>
<dbReference type="EMBL" id="JBHTLN010000007">
    <property type="protein sequence ID" value="MFD1123566.1"/>
    <property type="molecule type" value="Genomic_DNA"/>
</dbReference>
<dbReference type="GO" id="GO:0016787">
    <property type="term" value="F:hydrolase activity"/>
    <property type="evidence" value="ECO:0007669"/>
    <property type="project" value="UniProtKB-KW"/>
</dbReference>
<dbReference type="RefSeq" id="WP_379035378.1">
    <property type="nucleotide sequence ID" value="NZ_JBHTLN010000007.1"/>
</dbReference>
<dbReference type="CDD" id="cd00229">
    <property type="entry name" value="SGNH_hydrolase"/>
    <property type="match status" value="1"/>
</dbReference>